<protein>
    <submittedName>
        <fullName evidence="1">Uncharacterized protein</fullName>
    </submittedName>
</protein>
<evidence type="ECO:0000313" key="2">
    <source>
        <dbReference type="Proteomes" id="UP000324222"/>
    </source>
</evidence>
<dbReference type="AlphaFoldDB" id="A0A5B7GMP7"/>
<reference evidence="1 2" key="1">
    <citation type="submission" date="2019-05" db="EMBL/GenBank/DDBJ databases">
        <title>Another draft genome of Portunus trituberculatus and its Hox gene families provides insights of decapod evolution.</title>
        <authorList>
            <person name="Jeong J.-H."/>
            <person name="Song I."/>
            <person name="Kim S."/>
            <person name="Choi T."/>
            <person name="Kim D."/>
            <person name="Ryu S."/>
            <person name="Kim W."/>
        </authorList>
    </citation>
    <scope>NUCLEOTIDE SEQUENCE [LARGE SCALE GENOMIC DNA]</scope>
    <source>
        <tissue evidence="1">Muscle</tissue>
    </source>
</reference>
<comment type="caution">
    <text evidence="1">The sequence shown here is derived from an EMBL/GenBank/DDBJ whole genome shotgun (WGS) entry which is preliminary data.</text>
</comment>
<accession>A0A5B7GMP7</accession>
<dbReference type="Proteomes" id="UP000324222">
    <property type="component" value="Unassembled WGS sequence"/>
</dbReference>
<keyword evidence="2" id="KW-1185">Reference proteome</keyword>
<name>A0A5B7GMP7_PORTR</name>
<sequence length="59" mass="6496">MVSYAVEMCVAVMLRVEQYEDSGGGDAGSMDVAFLYPGILTQHLQDPRRASRVCSKTQK</sequence>
<organism evidence="1 2">
    <name type="scientific">Portunus trituberculatus</name>
    <name type="common">Swimming crab</name>
    <name type="synonym">Neptunus trituberculatus</name>
    <dbReference type="NCBI Taxonomy" id="210409"/>
    <lineage>
        <taxon>Eukaryota</taxon>
        <taxon>Metazoa</taxon>
        <taxon>Ecdysozoa</taxon>
        <taxon>Arthropoda</taxon>
        <taxon>Crustacea</taxon>
        <taxon>Multicrustacea</taxon>
        <taxon>Malacostraca</taxon>
        <taxon>Eumalacostraca</taxon>
        <taxon>Eucarida</taxon>
        <taxon>Decapoda</taxon>
        <taxon>Pleocyemata</taxon>
        <taxon>Brachyura</taxon>
        <taxon>Eubrachyura</taxon>
        <taxon>Portunoidea</taxon>
        <taxon>Portunidae</taxon>
        <taxon>Portuninae</taxon>
        <taxon>Portunus</taxon>
    </lineage>
</organism>
<evidence type="ECO:0000313" key="1">
    <source>
        <dbReference type="EMBL" id="MPC58517.1"/>
    </source>
</evidence>
<gene>
    <name evidence="1" type="ORF">E2C01_052523</name>
</gene>
<proteinExistence type="predicted"/>
<dbReference type="EMBL" id="VSRR010015759">
    <property type="protein sequence ID" value="MPC58517.1"/>
    <property type="molecule type" value="Genomic_DNA"/>
</dbReference>